<dbReference type="AlphaFoldDB" id="A0A0E3ZLW4"/>
<sequence>MLYQIIPLEMGSLVQRYIFKKQNKEIKCGTVWKLGSITTTIKPKFISRYQAQVGICIGDIPGAEISKTYDGEKVIYFSETVDEDEQDELTDIFYGKSKKYSGEYTHAFQDLGWKEMGENTYIFGELEIKEINDEPEQYK</sequence>
<gene>
    <name evidence="1" type="ORF">CL55_00008070</name>
</gene>
<dbReference type="HOGENOM" id="CLU_1894296_0_0_4"/>
<keyword evidence="2" id="KW-1185">Reference proteome</keyword>
<accession>A0A0E3ZLW4</accession>
<dbReference type="OrthoDB" id="9130536at2"/>
<proteinExistence type="predicted"/>
<name>A0A0E3ZLW4_9BURK</name>
<reference evidence="1 2" key="1">
    <citation type="submission" date="2014-03" db="EMBL/GenBank/DDBJ databases">
        <title>Genome of Polynucleobacter strain MWH-MoK4.</title>
        <authorList>
            <person name="Hahn M.W."/>
        </authorList>
    </citation>
    <scope>NUCLEOTIDE SEQUENCE [LARGE SCALE GENOMIC DNA]</scope>
    <source>
        <strain evidence="1 2">MWH-MoK4</strain>
    </source>
</reference>
<organism evidence="1 2">
    <name type="scientific">Polynucleobacter duraquae</name>
    <dbReference type="NCBI Taxonomy" id="1835254"/>
    <lineage>
        <taxon>Bacteria</taxon>
        <taxon>Pseudomonadati</taxon>
        <taxon>Pseudomonadota</taxon>
        <taxon>Betaproteobacteria</taxon>
        <taxon>Burkholderiales</taxon>
        <taxon>Burkholderiaceae</taxon>
        <taxon>Polynucleobacter</taxon>
    </lineage>
</organism>
<dbReference type="RefSeq" id="WP_046329989.1">
    <property type="nucleotide sequence ID" value="NZ_CP007501.1"/>
</dbReference>
<evidence type="ECO:0000313" key="1">
    <source>
        <dbReference type="EMBL" id="AKD25140.1"/>
    </source>
</evidence>
<protein>
    <submittedName>
        <fullName evidence="1">Uncharacterized protein</fullName>
    </submittedName>
</protein>
<dbReference type="PATRIC" id="fig|576611.7.peg.817"/>
<dbReference type="Proteomes" id="UP000061135">
    <property type="component" value="Chromosome"/>
</dbReference>
<dbReference type="KEGG" id="pdq:CL55_00008070"/>
<dbReference type="EMBL" id="CP007501">
    <property type="protein sequence ID" value="AKD25140.1"/>
    <property type="molecule type" value="Genomic_DNA"/>
</dbReference>
<evidence type="ECO:0000313" key="2">
    <source>
        <dbReference type="Proteomes" id="UP000061135"/>
    </source>
</evidence>